<feature type="compositionally biased region" description="Polar residues" evidence="5">
    <location>
        <begin position="277"/>
        <end position="291"/>
    </location>
</feature>
<evidence type="ECO:0000256" key="5">
    <source>
        <dbReference type="SAM" id="MobiDB-lite"/>
    </source>
</evidence>
<evidence type="ECO:0000256" key="3">
    <source>
        <dbReference type="ARBA" id="ARBA00022989"/>
    </source>
</evidence>
<dbReference type="EMBL" id="KK114675">
    <property type="protein sequence ID" value="KFM63070.1"/>
    <property type="molecule type" value="Genomic_DNA"/>
</dbReference>
<keyword evidence="3 6" id="KW-1133">Transmembrane helix</keyword>
<dbReference type="PROSITE" id="PS01346">
    <property type="entry name" value="CLAUDIN"/>
    <property type="match status" value="1"/>
</dbReference>
<feature type="region of interest" description="Disordered" evidence="5">
    <location>
        <begin position="199"/>
        <end position="303"/>
    </location>
</feature>
<dbReference type="OMA" id="GPHWTED"/>
<feature type="compositionally biased region" description="Polar residues" evidence="5">
    <location>
        <begin position="225"/>
        <end position="237"/>
    </location>
</feature>
<protein>
    <submittedName>
        <fullName evidence="7">Uncharacterized protein</fullName>
    </submittedName>
</protein>
<gene>
    <name evidence="7" type="ORF">X975_17162</name>
</gene>
<feature type="transmembrane region" description="Helical" evidence="6">
    <location>
        <begin position="80"/>
        <end position="102"/>
    </location>
</feature>
<feature type="compositionally biased region" description="Basic residues" evidence="5">
    <location>
        <begin position="293"/>
        <end position="303"/>
    </location>
</feature>
<evidence type="ECO:0000313" key="7">
    <source>
        <dbReference type="EMBL" id="KFM63070.1"/>
    </source>
</evidence>
<dbReference type="GO" id="GO:0016020">
    <property type="term" value="C:membrane"/>
    <property type="evidence" value="ECO:0007669"/>
    <property type="project" value="UniProtKB-SubCell"/>
</dbReference>
<dbReference type="Gene3D" id="1.20.140.150">
    <property type="match status" value="1"/>
</dbReference>
<keyword evidence="8" id="KW-1185">Reference proteome</keyword>
<evidence type="ECO:0000256" key="1">
    <source>
        <dbReference type="ARBA" id="ARBA00004141"/>
    </source>
</evidence>
<organism evidence="7 8">
    <name type="scientific">Stegodyphus mimosarum</name>
    <name type="common">African social velvet spider</name>
    <dbReference type="NCBI Taxonomy" id="407821"/>
    <lineage>
        <taxon>Eukaryota</taxon>
        <taxon>Metazoa</taxon>
        <taxon>Ecdysozoa</taxon>
        <taxon>Arthropoda</taxon>
        <taxon>Chelicerata</taxon>
        <taxon>Arachnida</taxon>
        <taxon>Araneae</taxon>
        <taxon>Araneomorphae</taxon>
        <taxon>Entelegynae</taxon>
        <taxon>Eresoidea</taxon>
        <taxon>Eresidae</taxon>
        <taxon>Stegodyphus</taxon>
    </lineage>
</organism>
<dbReference type="InterPro" id="IPR017974">
    <property type="entry name" value="Claudin_CS"/>
</dbReference>
<accession>A0A087TD81</accession>
<feature type="non-terminal residue" evidence="7">
    <location>
        <position position="303"/>
    </location>
</feature>
<evidence type="ECO:0000256" key="6">
    <source>
        <dbReference type="SAM" id="Phobius"/>
    </source>
</evidence>
<feature type="transmembrane region" description="Helical" evidence="6">
    <location>
        <begin position="163"/>
        <end position="182"/>
    </location>
</feature>
<name>A0A087TD81_STEMI</name>
<evidence type="ECO:0000256" key="4">
    <source>
        <dbReference type="ARBA" id="ARBA00023136"/>
    </source>
</evidence>
<keyword evidence="4 6" id="KW-0472">Membrane</keyword>
<feature type="transmembrane region" description="Helical" evidence="6">
    <location>
        <begin position="123"/>
        <end position="143"/>
    </location>
</feature>
<keyword evidence="2 6" id="KW-0812">Transmembrane</keyword>
<evidence type="ECO:0000256" key="2">
    <source>
        <dbReference type="ARBA" id="ARBA00022692"/>
    </source>
</evidence>
<reference evidence="7 8" key="1">
    <citation type="submission" date="2013-11" db="EMBL/GenBank/DDBJ databases">
        <title>Genome sequencing of Stegodyphus mimosarum.</title>
        <authorList>
            <person name="Bechsgaard J."/>
        </authorList>
    </citation>
    <scope>NUCLEOTIDE SEQUENCE [LARGE SCALE GENOMIC DNA]</scope>
</reference>
<dbReference type="Proteomes" id="UP000054359">
    <property type="component" value="Unassembled WGS sequence"/>
</dbReference>
<dbReference type="AlphaFoldDB" id="A0A087TD81"/>
<dbReference type="OrthoDB" id="6420920at2759"/>
<feature type="compositionally biased region" description="Basic residues" evidence="5">
    <location>
        <begin position="251"/>
        <end position="260"/>
    </location>
</feature>
<comment type="subcellular location">
    <subcellularLocation>
        <location evidence="1">Membrane</location>
        <topology evidence="1">Multi-pass membrane protein</topology>
    </subcellularLocation>
</comment>
<sequence>MSMSCPSLCPVCGLFLVLLTFLLQLVALTTKWWATFSARVDLGKPKEDGHYGLWTICSTKGPHWTEDCDPLDTFFQVPSYMQVSGILGIIHLLMLLTLLPLISLRAIQIVRNEPSLGVKPRTLCIVKVSVAFLSVIIAILVAIFATVGENLQSEYSVTKGWSFWIQISVIGADILVTMVCVIENFRFWQQHIQQHIDPEGKRAETYGNPTFDADSPEPTRRRHSSNGVISYTESSGYPYNPNIAANDSPHKSHGSAKKSGNKVEKTAFHSKKKENNSRTLTYENESYQEHSPSARRYHRKYNQ</sequence>
<proteinExistence type="predicted"/>
<evidence type="ECO:0000313" key="8">
    <source>
        <dbReference type="Proteomes" id="UP000054359"/>
    </source>
</evidence>